<protein>
    <recommendedName>
        <fullName evidence="1">Stage 0 sporulation protein A homolog</fullName>
    </recommendedName>
</protein>
<dbReference type="Pfam" id="PF00158">
    <property type="entry name" value="Sigma54_activat"/>
    <property type="match status" value="1"/>
</dbReference>
<evidence type="ECO:0000259" key="11">
    <source>
        <dbReference type="PROSITE" id="PS50110"/>
    </source>
</evidence>
<dbReference type="InterPro" id="IPR002078">
    <property type="entry name" value="Sigma_54_int"/>
</dbReference>
<dbReference type="PROSITE" id="PS00675">
    <property type="entry name" value="SIGMA54_INTERACT_1"/>
    <property type="match status" value="1"/>
</dbReference>
<dbReference type="Gene3D" id="3.40.50.300">
    <property type="entry name" value="P-loop containing nucleotide triphosphate hydrolases"/>
    <property type="match status" value="1"/>
</dbReference>
<feature type="domain" description="Sigma-54 factor interaction" evidence="10">
    <location>
        <begin position="144"/>
        <end position="368"/>
    </location>
</feature>
<evidence type="ECO:0000256" key="5">
    <source>
        <dbReference type="ARBA" id="ARBA00023015"/>
    </source>
</evidence>
<dbReference type="Proteomes" id="UP000194267">
    <property type="component" value="Unassembled WGS sequence"/>
</dbReference>
<dbReference type="FunFam" id="3.40.50.2300:FF:000018">
    <property type="entry name" value="DNA-binding transcriptional regulator NtrC"/>
    <property type="match status" value="1"/>
</dbReference>
<dbReference type="SMART" id="SM00382">
    <property type="entry name" value="AAA"/>
    <property type="match status" value="1"/>
</dbReference>
<dbReference type="PANTHER" id="PTHR32071">
    <property type="entry name" value="TRANSCRIPTIONAL REGULATORY PROTEIN"/>
    <property type="match status" value="1"/>
</dbReference>
<dbReference type="EMBL" id="LWLV01000347">
    <property type="protein sequence ID" value="OTA41590.1"/>
    <property type="molecule type" value="Genomic_DNA"/>
</dbReference>
<evidence type="ECO:0000256" key="2">
    <source>
        <dbReference type="ARBA" id="ARBA00022553"/>
    </source>
</evidence>
<dbReference type="AlphaFoldDB" id="A0A1Y2T556"/>
<keyword evidence="3" id="KW-0547">Nucleotide-binding</keyword>
<dbReference type="SUPFAM" id="SSF46689">
    <property type="entry name" value="Homeodomain-like"/>
    <property type="match status" value="1"/>
</dbReference>
<evidence type="ECO:0000259" key="10">
    <source>
        <dbReference type="PROSITE" id="PS50045"/>
    </source>
</evidence>
<dbReference type="InterPro" id="IPR025662">
    <property type="entry name" value="Sigma_54_int_dom_ATP-bd_1"/>
</dbReference>
<dbReference type="FunFam" id="3.40.50.300:FF:000006">
    <property type="entry name" value="DNA-binding transcriptional regulator NtrC"/>
    <property type="match status" value="1"/>
</dbReference>
<evidence type="ECO:0000256" key="3">
    <source>
        <dbReference type="ARBA" id="ARBA00022741"/>
    </source>
</evidence>
<name>A0A1Y2T556_SYMTR</name>
<dbReference type="Pfam" id="PF02954">
    <property type="entry name" value="HTH_8"/>
    <property type="match status" value="1"/>
</dbReference>
<dbReference type="PROSITE" id="PS00676">
    <property type="entry name" value="SIGMA54_INTERACT_2"/>
    <property type="match status" value="1"/>
</dbReference>
<dbReference type="PRINTS" id="PR01590">
    <property type="entry name" value="HTHFIS"/>
</dbReference>
<dbReference type="InterPro" id="IPR027417">
    <property type="entry name" value="P-loop_NTPase"/>
</dbReference>
<dbReference type="Pfam" id="PF00072">
    <property type="entry name" value="Response_reg"/>
    <property type="match status" value="1"/>
</dbReference>
<dbReference type="InterPro" id="IPR003593">
    <property type="entry name" value="AAA+_ATPase"/>
</dbReference>
<gene>
    <name evidence="12" type="ORF">A6D92_05350</name>
</gene>
<dbReference type="GO" id="GO:0005524">
    <property type="term" value="F:ATP binding"/>
    <property type="evidence" value="ECO:0007669"/>
    <property type="project" value="UniProtKB-KW"/>
</dbReference>
<feature type="region of interest" description="Disordered" evidence="9">
    <location>
        <begin position="391"/>
        <end position="415"/>
    </location>
</feature>
<evidence type="ECO:0000256" key="1">
    <source>
        <dbReference type="ARBA" id="ARBA00018672"/>
    </source>
</evidence>
<dbReference type="GO" id="GO:0006355">
    <property type="term" value="P:regulation of DNA-templated transcription"/>
    <property type="evidence" value="ECO:0007669"/>
    <property type="project" value="InterPro"/>
</dbReference>
<dbReference type="Gene3D" id="3.40.50.2300">
    <property type="match status" value="1"/>
</dbReference>
<proteinExistence type="predicted"/>
<evidence type="ECO:0000256" key="4">
    <source>
        <dbReference type="ARBA" id="ARBA00022840"/>
    </source>
</evidence>
<dbReference type="SMART" id="SM00448">
    <property type="entry name" value="REC"/>
    <property type="match status" value="1"/>
</dbReference>
<feature type="modified residue" description="4-aspartylphosphate" evidence="8">
    <location>
        <position position="54"/>
    </location>
</feature>
<dbReference type="Gene3D" id="1.10.10.60">
    <property type="entry name" value="Homeodomain-like"/>
    <property type="match status" value="1"/>
</dbReference>
<keyword evidence="4" id="KW-0067">ATP-binding</keyword>
<keyword evidence="2 8" id="KW-0597">Phosphoprotein</keyword>
<dbReference type="InterPro" id="IPR058031">
    <property type="entry name" value="AAA_lid_NorR"/>
</dbReference>
<evidence type="ECO:0000313" key="12">
    <source>
        <dbReference type="EMBL" id="OTA41590.1"/>
    </source>
</evidence>
<dbReference type="InterPro" id="IPR009057">
    <property type="entry name" value="Homeodomain-like_sf"/>
</dbReference>
<accession>A0A1Y2T556</accession>
<keyword evidence="6" id="KW-0804">Transcription</keyword>
<dbReference type="InterPro" id="IPR025943">
    <property type="entry name" value="Sigma_54_int_dom_ATP-bd_2"/>
</dbReference>
<comment type="caution">
    <text evidence="12">The sequence shown here is derived from an EMBL/GenBank/DDBJ whole genome shotgun (WGS) entry which is preliminary data.</text>
</comment>
<comment type="function">
    <text evidence="7">May play the central regulatory role in sporulation. It may be an element of the effector pathway responsible for the activation of sporulation genes in response to nutritional stress. Spo0A may act in concert with spo0H (a sigma factor) to control the expression of some genes that are critical to the sporulation process.</text>
</comment>
<feature type="domain" description="Response regulatory" evidence="11">
    <location>
        <begin position="5"/>
        <end position="119"/>
    </location>
</feature>
<evidence type="ECO:0000313" key="13">
    <source>
        <dbReference type="Proteomes" id="UP000194267"/>
    </source>
</evidence>
<dbReference type="InterPro" id="IPR002197">
    <property type="entry name" value="HTH_Fis"/>
</dbReference>
<evidence type="ECO:0000256" key="6">
    <source>
        <dbReference type="ARBA" id="ARBA00023163"/>
    </source>
</evidence>
<dbReference type="SUPFAM" id="SSF52172">
    <property type="entry name" value="CheY-like"/>
    <property type="match status" value="1"/>
</dbReference>
<keyword evidence="5" id="KW-0805">Transcription regulation</keyword>
<dbReference type="Gene3D" id="1.10.8.60">
    <property type="match status" value="1"/>
</dbReference>
<reference evidence="13" key="1">
    <citation type="submission" date="2016-04" db="EMBL/GenBank/DDBJ databases">
        <authorList>
            <person name="Antunes L.P."/>
            <person name="Martins L.F."/>
            <person name="Pereira R.V."/>
            <person name="Thomas A.M."/>
            <person name="Barbosa D."/>
            <person name="Nascimento L."/>
            <person name="Silva G.M."/>
            <person name="Condomitti G.W."/>
            <person name="Digiampietri L.A."/>
            <person name="Lombardi K.C."/>
            <person name="Ramos P.L."/>
            <person name="Quaggio R.B."/>
            <person name="Oliveira J.C."/>
            <person name="Pascon R.C."/>
            <person name="Cruz J.B."/>
            <person name="Silva A.M."/>
            <person name="Setubal J.C."/>
        </authorList>
    </citation>
    <scope>NUCLEOTIDE SEQUENCE [LARGE SCALE GENOMIC DNA]</scope>
</reference>
<dbReference type="PROSITE" id="PS50045">
    <property type="entry name" value="SIGMA54_INTERACT_4"/>
    <property type="match status" value="1"/>
</dbReference>
<dbReference type="PROSITE" id="PS50110">
    <property type="entry name" value="RESPONSE_REGULATORY"/>
    <property type="match status" value="1"/>
</dbReference>
<dbReference type="CDD" id="cd00009">
    <property type="entry name" value="AAA"/>
    <property type="match status" value="1"/>
</dbReference>
<sequence>MRTYALLVADDEASFRELLQRRLGRKGYLVKAVGSGTEALEALAEEEFDAAIFDMKMPGLDGIATLRRAREIQPSLPVLILTGHGSIETAVEAIRAGAYDYLTKPCNLAELEAVLEKALERRVLEVENQGLREALRRLGDEVEIVGRSEPIRRLLELTRRVAQGSMPVLIEGESGTGKELIARAVHLWSPRASGPFIPVNAGALPAPLLESELFGHARGAFTGAVAAKPGLVELAEGGTLFLDEIGEMPLEVQAKLLRFLESHEVRRVGETRIRRVDVRIVAATNRCLTDEVNAGRFREDLYYRLNVVTLHVPPLRERREDIPLLVEHFLARLGSAKEMTPDAMEILMQQEFRGNVRELFNVVQRGVILSPDRFIAPEDLGLAVRRARSGQAGAGLEAGPTGRLDGSASESGEPFPTLDEVERAHIARALERTGWNRAQAAQLLGVSVRTLYRKIESYGLRSGM</sequence>
<dbReference type="InterPro" id="IPR001789">
    <property type="entry name" value="Sig_transdc_resp-reg_receiver"/>
</dbReference>
<evidence type="ECO:0000256" key="7">
    <source>
        <dbReference type="ARBA" id="ARBA00024867"/>
    </source>
</evidence>
<dbReference type="Pfam" id="PF25601">
    <property type="entry name" value="AAA_lid_14"/>
    <property type="match status" value="1"/>
</dbReference>
<dbReference type="InterPro" id="IPR011006">
    <property type="entry name" value="CheY-like_superfamily"/>
</dbReference>
<dbReference type="GO" id="GO:0043565">
    <property type="term" value="F:sequence-specific DNA binding"/>
    <property type="evidence" value="ECO:0007669"/>
    <property type="project" value="InterPro"/>
</dbReference>
<evidence type="ECO:0000256" key="9">
    <source>
        <dbReference type="SAM" id="MobiDB-lite"/>
    </source>
</evidence>
<dbReference type="SUPFAM" id="SSF52540">
    <property type="entry name" value="P-loop containing nucleoside triphosphate hydrolases"/>
    <property type="match status" value="1"/>
</dbReference>
<organism evidence="12 13">
    <name type="scientific">Symbiobacterium thermophilum</name>
    <dbReference type="NCBI Taxonomy" id="2734"/>
    <lineage>
        <taxon>Bacteria</taxon>
        <taxon>Bacillati</taxon>
        <taxon>Bacillota</taxon>
        <taxon>Clostridia</taxon>
        <taxon>Eubacteriales</taxon>
        <taxon>Symbiobacteriaceae</taxon>
        <taxon>Symbiobacterium</taxon>
    </lineage>
</organism>
<dbReference type="GO" id="GO:0000160">
    <property type="term" value="P:phosphorelay signal transduction system"/>
    <property type="evidence" value="ECO:0007669"/>
    <property type="project" value="InterPro"/>
</dbReference>
<evidence type="ECO:0000256" key="8">
    <source>
        <dbReference type="PROSITE-ProRule" id="PRU00169"/>
    </source>
</evidence>